<evidence type="ECO:0000256" key="6">
    <source>
        <dbReference type="PIRSR" id="PIRSR000189-1"/>
    </source>
</evidence>
<reference evidence="10" key="1">
    <citation type="submission" date="2016-02" db="EMBL/GenBank/DDBJ databases">
        <title>Comparative genomics of biotechnologically important yeasts.</title>
        <authorList>
            <consortium name="DOE Joint Genome Institute"/>
            <person name="Riley R."/>
            <person name="Haridas S."/>
            <person name="Wolfe K.H."/>
            <person name="Lopes M.R."/>
            <person name="Hittinger C.T."/>
            <person name="Goker M."/>
            <person name="Salamov A."/>
            <person name="Wisecaver J."/>
            <person name="Long T.M."/>
            <person name="Aerts A.L."/>
            <person name="Barry K."/>
            <person name="Choi C."/>
            <person name="Clum A."/>
            <person name="Coughlan A.Y."/>
            <person name="Deshpande S."/>
            <person name="Douglass A.P."/>
            <person name="Hanson S.J."/>
            <person name="Klenk H.-P."/>
            <person name="Labutti K."/>
            <person name="Lapidus A."/>
            <person name="Lindquist E."/>
            <person name="Lipzen A."/>
            <person name="Meier-Kolthoff J.P."/>
            <person name="Ohm R.A."/>
            <person name="Otillar R.P."/>
            <person name="Pangilinan J."/>
            <person name="Peng Y."/>
            <person name="Rokas A."/>
            <person name="Rosa C.A."/>
            <person name="Scheuner C."/>
            <person name="Sibirny A.A."/>
            <person name="Slot J.C."/>
            <person name="Stielow J.B."/>
            <person name="Sun H."/>
            <person name="Kurtzman C.P."/>
            <person name="Blackwell M."/>
            <person name="Jeffries T.W."/>
            <person name="Grigoriev I.V."/>
        </authorList>
    </citation>
    <scope>NUCLEOTIDE SEQUENCE [LARGE SCALE GENOMIC DNA]</scope>
    <source>
        <strain evidence="10">NRRL Y-17796</strain>
    </source>
</reference>
<keyword evidence="5" id="KW-0560">Oxidoreductase</keyword>
<dbReference type="InterPro" id="IPR006181">
    <property type="entry name" value="D-amino_acid_oxidase_CS"/>
</dbReference>
<evidence type="ECO:0000256" key="3">
    <source>
        <dbReference type="ARBA" id="ARBA00022630"/>
    </source>
</evidence>
<dbReference type="Gene3D" id="3.40.50.720">
    <property type="entry name" value="NAD(P)-binding Rossmann-like Domain"/>
    <property type="match status" value="1"/>
</dbReference>
<evidence type="ECO:0000256" key="4">
    <source>
        <dbReference type="ARBA" id="ARBA00022827"/>
    </source>
</evidence>
<evidence type="ECO:0000256" key="2">
    <source>
        <dbReference type="ARBA" id="ARBA00006730"/>
    </source>
</evidence>
<dbReference type="InterPro" id="IPR006076">
    <property type="entry name" value="FAD-dep_OxRdtase"/>
</dbReference>
<organism evidence="9 10">
    <name type="scientific">Tortispora caseinolytica NRRL Y-17796</name>
    <dbReference type="NCBI Taxonomy" id="767744"/>
    <lineage>
        <taxon>Eukaryota</taxon>
        <taxon>Fungi</taxon>
        <taxon>Dikarya</taxon>
        <taxon>Ascomycota</taxon>
        <taxon>Saccharomycotina</taxon>
        <taxon>Trigonopsidomycetes</taxon>
        <taxon>Trigonopsidales</taxon>
        <taxon>Trigonopsidaceae</taxon>
        <taxon>Tortispora</taxon>
    </lineage>
</organism>
<feature type="binding site" evidence="6">
    <location>
        <position position="316"/>
    </location>
    <ligand>
        <name>D-dopa</name>
        <dbReference type="ChEBI" id="CHEBI:149689"/>
    </ligand>
</feature>
<feature type="signal peptide" evidence="7">
    <location>
        <begin position="1"/>
        <end position="21"/>
    </location>
</feature>
<dbReference type="AlphaFoldDB" id="A0A1E4TI41"/>
<dbReference type="GO" id="GO:0003884">
    <property type="term" value="F:D-amino-acid oxidase activity"/>
    <property type="evidence" value="ECO:0007669"/>
    <property type="project" value="InterPro"/>
</dbReference>
<dbReference type="PANTHER" id="PTHR11530:SF16">
    <property type="entry name" value="D-AMINO ACID OXIDASE (AFU_ORTHOLOGUE AFUA_5G11290)"/>
    <property type="match status" value="1"/>
</dbReference>
<dbReference type="InterPro" id="IPR023209">
    <property type="entry name" value="DAO"/>
</dbReference>
<keyword evidence="7" id="KW-0732">Signal</keyword>
<evidence type="ECO:0000313" key="10">
    <source>
        <dbReference type="Proteomes" id="UP000095023"/>
    </source>
</evidence>
<dbReference type="Proteomes" id="UP000095023">
    <property type="component" value="Unassembled WGS sequence"/>
</dbReference>
<dbReference type="Gene3D" id="3.30.9.10">
    <property type="entry name" value="D-Amino Acid Oxidase, subunit A, domain 2"/>
    <property type="match status" value="1"/>
</dbReference>
<proteinExistence type="inferred from homology"/>
<evidence type="ECO:0000313" key="9">
    <source>
        <dbReference type="EMBL" id="ODV91413.1"/>
    </source>
</evidence>
<evidence type="ECO:0000256" key="5">
    <source>
        <dbReference type="ARBA" id="ARBA00023002"/>
    </source>
</evidence>
<dbReference type="PANTHER" id="PTHR11530">
    <property type="entry name" value="D-AMINO ACID OXIDASE"/>
    <property type="match status" value="1"/>
</dbReference>
<feature type="chain" id="PRO_5009163215" description="FAD dependent oxidoreductase domain-containing protein" evidence="7">
    <location>
        <begin position="22"/>
        <end position="380"/>
    </location>
</feature>
<name>A0A1E4TI41_9ASCO</name>
<dbReference type="GO" id="GO:0071949">
    <property type="term" value="F:FAD binding"/>
    <property type="evidence" value="ECO:0007669"/>
    <property type="project" value="InterPro"/>
</dbReference>
<dbReference type="PIRSF" id="PIRSF000189">
    <property type="entry name" value="D-aa_oxidase"/>
    <property type="match status" value="1"/>
</dbReference>
<feature type="binding site" evidence="6">
    <location>
        <begin position="43"/>
        <end position="44"/>
    </location>
    <ligand>
        <name>FAD</name>
        <dbReference type="ChEBI" id="CHEBI:57692"/>
    </ligand>
</feature>
<accession>A0A1E4TI41</accession>
<protein>
    <recommendedName>
        <fullName evidence="8">FAD dependent oxidoreductase domain-containing protein</fullName>
    </recommendedName>
</protein>
<dbReference type="SUPFAM" id="SSF54373">
    <property type="entry name" value="FAD-linked reductases, C-terminal domain"/>
    <property type="match status" value="1"/>
</dbReference>
<evidence type="ECO:0000256" key="1">
    <source>
        <dbReference type="ARBA" id="ARBA00001974"/>
    </source>
</evidence>
<dbReference type="Pfam" id="PF01266">
    <property type="entry name" value="DAO"/>
    <property type="match status" value="1"/>
</dbReference>
<feature type="binding site" evidence="6">
    <location>
        <position position="347"/>
    </location>
    <ligand>
        <name>D-dopa</name>
        <dbReference type="ChEBI" id="CHEBI:149689"/>
    </ligand>
</feature>
<dbReference type="PROSITE" id="PS00677">
    <property type="entry name" value="DAO"/>
    <property type="match status" value="1"/>
</dbReference>
<dbReference type="OrthoDB" id="409956at2759"/>
<evidence type="ECO:0000256" key="7">
    <source>
        <dbReference type="SAM" id="SignalP"/>
    </source>
</evidence>
<dbReference type="GO" id="GO:0019478">
    <property type="term" value="P:D-amino acid catabolic process"/>
    <property type="evidence" value="ECO:0007669"/>
    <property type="project" value="TreeGrafter"/>
</dbReference>
<sequence>MAKVVVVGAGVIGLSTALALAEQGHDVAIIGAFLPGDQHIEYTSPWAGANWMSFALNQPDVEKYDGETYKYFYKLAESVPQAGITFRNNVIITRKSDADLPDKQLGSLFLKRGPWFKNLVKNYTPLTASELRSYPGEMAYGYKFLSFNINPSVYLAWLVSQLSNFGIRLKRVKLAHINDAVKYHPKGTPDYVVNCTGVMVSTLGGINDPNAIPIRGQIVLVRDPCPNRFGLDTMLSISGVDGSPWVQSETRQELFYSMSRGDGTTVLGGCFVAGDYTDSVDPRLADRIVARAKQYLPELLNEQGEFEIIRHVVGWRPGRVGGPRLEIESAPLPGTNVKVVHNYGAGGGGYQGSRGMAVTVAHIIENDIASKKSLKGSSKL</sequence>
<keyword evidence="10" id="KW-1185">Reference proteome</keyword>
<comment type="similarity">
    <text evidence="2">Belongs to the DAMOX/DASOX family.</text>
</comment>
<keyword evidence="4 6" id="KW-0274">FAD</keyword>
<evidence type="ECO:0000259" key="8">
    <source>
        <dbReference type="Pfam" id="PF01266"/>
    </source>
</evidence>
<dbReference type="EMBL" id="KV453842">
    <property type="protein sequence ID" value="ODV91413.1"/>
    <property type="molecule type" value="Genomic_DNA"/>
</dbReference>
<dbReference type="SUPFAM" id="SSF51971">
    <property type="entry name" value="Nucleotide-binding domain"/>
    <property type="match status" value="1"/>
</dbReference>
<comment type="cofactor">
    <cofactor evidence="1 6">
        <name>FAD</name>
        <dbReference type="ChEBI" id="CHEBI:57692"/>
    </cofactor>
</comment>
<feature type="domain" description="FAD dependent oxidoreductase" evidence="8">
    <location>
        <begin position="3"/>
        <end position="362"/>
    </location>
</feature>
<dbReference type="GO" id="GO:0005737">
    <property type="term" value="C:cytoplasm"/>
    <property type="evidence" value="ECO:0007669"/>
    <property type="project" value="TreeGrafter"/>
</dbReference>
<gene>
    <name evidence="9" type="ORF">CANCADRAFT_32066</name>
</gene>
<keyword evidence="3" id="KW-0285">Flavoprotein</keyword>
<dbReference type="PRINTS" id="PR00420">
    <property type="entry name" value="RNGMNOXGNASE"/>
</dbReference>
<feature type="binding site" evidence="6">
    <location>
        <position position="196"/>
    </location>
    <ligand>
        <name>FAD</name>
        <dbReference type="ChEBI" id="CHEBI:57692"/>
    </ligand>
</feature>